<keyword evidence="1" id="KW-1133">Transmembrane helix</keyword>
<keyword evidence="1" id="KW-0472">Membrane</keyword>
<gene>
    <name evidence="2" type="ORF">CQS04_10055</name>
</gene>
<reference evidence="2 3" key="1">
    <citation type="submission" date="2017-10" db="EMBL/GenBank/DDBJ databases">
        <title>Draft genome of Chryseomicrobium casticus sp. nov.</title>
        <authorList>
            <person name="Chakraborty R."/>
            <person name="Saha T."/>
        </authorList>
    </citation>
    <scope>NUCLEOTIDE SEQUENCE [LARGE SCALE GENOMIC DNA]</scope>
    <source>
        <strain evidence="2 3">ET03</strain>
    </source>
</reference>
<accession>A0A2M9EYF5</accession>
<sequence>MKSLLRIALVLVISIGYLLASGWLIFQQDAVAGMLWGIGLWTVPFALLVFSIVAFVNRGLPKFKIRSRTSAAGFFLLSFLVGASLVGIAFANAFAIEVGVPEQDALAKIGWYGKWTGHTALQENVEQVEGTYATYFVTPENRDKVAEIERLLPLIEKRVDRYLPELPESKKPKIELHRDASTLQLLGKDTSLGGFYTTITERIHVHDNQTYWEEVLIHEYAHYRVHQFQIQQTGKGLTLPLWLEEGFAEMMTGTLPLGPFEAYRDLPLEEVHRSSNRLTTEVDGVNIYTYGQLLVTELTRKAGVSQLQDWLLEEDTEVLEAELRKLYGVSKEDAIQTVIIEEYQKQIAISAEHRLEATSHHFSGWEESIQLLEETLYLPMYIQALDHFYQHSKEELAFEDAALLLTEIESLDITRPANHFLKERALLEAGRGHLENAIAMLENLDSSNADAIHALIAQEELRILKRLYENPNDQEAKAYLDKHPFFGDGTVDWLKQLQKNSGLK</sequence>
<evidence type="ECO:0000313" key="2">
    <source>
        <dbReference type="EMBL" id="PJK16241.1"/>
    </source>
</evidence>
<keyword evidence="1" id="KW-0812">Transmembrane</keyword>
<feature type="transmembrane region" description="Helical" evidence="1">
    <location>
        <begin position="7"/>
        <end position="26"/>
    </location>
</feature>
<comment type="caution">
    <text evidence="2">The sequence shown here is derived from an EMBL/GenBank/DDBJ whole genome shotgun (WGS) entry which is preliminary data.</text>
</comment>
<feature type="transmembrane region" description="Helical" evidence="1">
    <location>
        <begin position="72"/>
        <end position="96"/>
    </location>
</feature>
<dbReference type="AlphaFoldDB" id="A0A2M9EYF5"/>
<organism evidence="2 3">
    <name type="scientific">Chryseomicrobium excrementi</name>
    <dbReference type="NCBI Taxonomy" id="2041346"/>
    <lineage>
        <taxon>Bacteria</taxon>
        <taxon>Bacillati</taxon>
        <taxon>Bacillota</taxon>
        <taxon>Bacilli</taxon>
        <taxon>Bacillales</taxon>
        <taxon>Caryophanaceae</taxon>
        <taxon>Chryseomicrobium</taxon>
    </lineage>
</organism>
<name>A0A2M9EYF5_9BACL</name>
<feature type="transmembrane region" description="Helical" evidence="1">
    <location>
        <begin position="38"/>
        <end position="60"/>
    </location>
</feature>
<dbReference type="OrthoDB" id="43895at2"/>
<evidence type="ECO:0000313" key="3">
    <source>
        <dbReference type="Proteomes" id="UP000228680"/>
    </source>
</evidence>
<evidence type="ECO:0000256" key="1">
    <source>
        <dbReference type="SAM" id="Phobius"/>
    </source>
</evidence>
<keyword evidence="3" id="KW-1185">Reference proteome</keyword>
<dbReference type="EMBL" id="PCGR01000003">
    <property type="protein sequence ID" value="PJK16241.1"/>
    <property type="molecule type" value="Genomic_DNA"/>
</dbReference>
<proteinExistence type="predicted"/>
<dbReference type="Proteomes" id="UP000228680">
    <property type="component" value="Unassembled WGS sequence"/>
</dbReference>
<dbReference type="RefSeq" id="WP_100354017.1">
    <property type="nucleotide sequence ID" value="NZ_PCGR01000003.1"/>
</dbReference>
<protein>
    <submittedName>
        <fullName evidence="2">Uncharacterized protein</fullName>
    </submittedName>
</protein>